<keyword evidence="12" id="KW-1185">Reference proteome</keyword>
<keyword evidence="3 8" id="KW-0813">Transport</keyword>
<dbReference type="GO" id="GO:0016020">
    <property type="term" value="C:membrane"/>
    <property type="evidence" value="ECO:0007669"/>
    <property type="project" value="UniProtKB-SubCell"/>
</dbReference>
<dbReference type="PROSITE" id="PS50850">
    <property type="entry name" value="MFS"/>
    <property type="match status" value="1"/>
</dbReference>
<feature type="transmembrane region" description="Helical" evidence="9">
    <location>
        <begin position="376"/>
        <end position="397"/>
    </location>
</feature>
<feature type="transmembrane region" description="Helical" evidence="9">
    <location>
        <begin position="187"/>
        <end position="207"/>
    </location>
</feature>
<keyword evidence="4 9" id="KW-0812">Transmembrane</keyword>
<dbReference type="GO" id="GO:0005351">
    <property type="term" value="F:carbohydrate:proton symporter activity"/>
    <property type="evidence" value="ECO:0007669"/>
    <property type="project" value="TreeGrafter"/>
</dbReference>
<dbReference type="PRINTS" id="PR00171">
    <property type="entry name" value="SUGRTRNSPORT"/>
</dbReference>
<dbReference type="PANTHER" id="PTHR48022:SF55">
    <property type="entry name" value="SUGAR TRANSPORTER STL1"/>
    <property type="match status" value="1"/>
</dbReference>
<dbReference type="InterPro" id="IPR003663">
    <property type="entry name" value="Sugar/inositol_transpt"/>
</dbReference>
<evidence type="ECO:0000256" key="2">
    <source>
        <dbReference type="ARBA" id="ARBA00010992"/>
    </source>
</evidence>
<evidence type="ECO:0000256" key="4">
    <source>
        <dbReference type="ARBA" id="ARBA00022692"/>
    </source>
</evidence>
<dbReference type="OrthoDB" id="2544694at2759"/>
<protein>
    <submittedName>
        <fullName evidence="11">General substrate transporter</fullName>
    </submittedName>
</protein>
<sequence>MSGKSKEEAQYDTKNIEDIDGASTRVRAALKDGVPHYMGLCGDPLIFAITVTATCAFLLFGYDQGVMSGIISAPQFYRIFHDLNPDSVGSSHAATMQAFYTAIYEIGCLCGAIFSLFFGNRFGRRRLITIGACWVIVGTIIQITPIPNHHAGVHFVIGRIVTGLGNGMNTATVPSWQAECSKAGNRGLHICIEASMIAMGTVIAYWIDFGLSYVDTSLSWRLPIGLQIIFAVLLILGVSRLPESPRYLLSTGQREEGVHVVAALAGEHVDSPYTKQQAHIITEALEAIGELEIKHVLTGGPSQHLRRTLIGASTQFFQQVGGCNAVIYFAPVIYETYIGLDRRMSLVLGGVNSTVYALSAFGSYPMIEKLGRRKMFFWGTAGQALSMFLASFCLIPYDEQGKMNSSATYGAVVGLFLFLISFGCTWLELPWLVPAEINPNAIRTNANAISTMTNWLWNFAVVMWTPPMLDSLGGFGTFLFFGTVNICFFPFIAAFYVETRGRSLEEIDIVFAKAYATGESYVVVGNALPRLTPSEIESEAVRWGLATVADA</sequence>
<dbReference type="Proteomes" id="UP000054144">
    <property type="component" value="Unassembled WGS sequence"/>
</dbReference>
<dbReference type="Pfam" id="PF00083">
    <property type="entry name" value="Sugar_tr"/>
    <property type="match status" value="1"/>
</dbReference>
<feature type="transmembrane region" description="Helical" evidence="9">
    <location>
        <begin position="45"/>
        <end position="62"/>
    </location>
</feature>
<dbReference type="EMBL" id="KN881928">
    <property type="protein sequence ID" value="KIY47779.1"/>
    <property type="molecule type" value="Genomic_DNA"/>
</dbReference>
<evidence type="ECO:0000256" key="3">
    <source>
        <dbReference type="ARBA" id="ARBA00022448"/>
    </source>
</evidence>
<dbReference type="InterPro" id="IPR050360">
    <property type="entry name" value="MFS_Sugar_Transporters"/>
</dbReference>
<comment type="catalytic activity">
    <reaction evidence="7">
        <text>myo-inositol(out) + H(+)(out) = myo-inositol(in) + H(+)(in)</text>
        <dbReference type="Rhea" id="RHEA:60364"/>
        <dbReference type="ChEBI" id="CHEBI:15378"/>
        <dbReference type="ChEBI" id="CHEBI:17268"/>
    </reaction>
</comment>
<dbReference type="NCBIfam" id="TIGR00879">
    <property type="entry name" value="SP"/>
    <property type="match status" value="1"/>
</dbReference>
<dbReference type="Gene3D" id="1.20.1250.20">
    <property type="entry name" value="MFS general substrate transporter like domains"/>
    <property type="match status" value="2"/>
</dbReference>
<accession>A0A0D7ABH7</accession>
<keyword evidence="6 9" id="KW-0472">Membrane</keyword>
<evidence type="ECO:0000256" key="8">
    <source>
        <dbReference type="RuleBase" id="RU003346"/>
    </source>
</evidence>
<feature type="transmembrane region" description="Helical" evidence="9">
    <location>
        <begin position="219"/>
        <end position="238"/>
    </location>
</feature>
<dbReference type="AlphaFoldDB" id="A0A0D7ABH7"/>
<feature type="transmembrane region" description="Helical" evidence="9">
    <location>
        <begin position="477"/>
        <end position="497"/>
    </location>
</feature>
<evidence type="ECO:0000259" key="10">
    <source>
        <dbReference type="PROSITE" id="PS50850"/>
    </source>
</evidence>
<evidence type="ECO:0000256" key="6">
    <source>
        <dbReference type="ARBA" id="ARBA00023136"/>
    </source>
</evidence>
<dbReference type="InterPro" id="IPR036259">
    <property type="entry name" value="MFS_trans_sf"/>
</dbReference>
<feature type="domain" description="Major facilitator superfamily (MFS) profile" evidence="10">
    <location>
        <begin position="49"/>
        <end position="500"/>
    </location>
</feature>
<gene>
    <name evidence="11" type="ORF">FISHEDRAFT_44579</name>
</gene>
<organism evidence="11 12">
    <name type="scientific">Fistulina hepatica ATCC 64428</name>
    <dbReference type="NCBI Taxonomy" id="1128425"/>
    <lineage>
        <taxon>Eukaryota</taxon>
        <taxon>Fungi</taxon>
        <taxon>Dikarya</taxon>
        <taxon>Basidiomycota</taxon>
        <taxon>Agaricomycotina</taxon>
        <taxon>Agaricomycetes</taxon>
        <taxon>Agaricomycetidae</taxon>
        <taxon>Agaricales</taxon>
        <taxon>Fistulinaceae</taxon>
        <taxon>Fistulina</taxon>
    </lineage>
</organism>
<feature type="transmembrane region" description="Helical" evidence="9">
    <location>
        <begin position="409"/>
        <end position="433"/>
    </location>
</feature>
<dbReference type="SUPFAM" id="SSF103473">
    <property type="entry name" value="MFS general substrate transporter"/>
    <property type="match status" value="1"/>
</dbReference>
<reference evidence="11 12" key="1">
    <citation type="journal article" date="2015" name="Fungal Genet. Biol.">
        <title>Evolution of novel wood decay mechanisms in Agaricales revealed by the genome sequences of Fistulina hepatica and Cylindrobasidium torrendii.</title>
        <authorList>
            <person name="Floudas D."/>
            <person name="Held B.W."/>
            <person name="Riley R."/>
            <person name="Nagy L.G."/>
            <person name="Koehler G."/>
            <person name="Ransdell A.S."/>
            <person name="Younus H."/>
            <person name="Chow J."/>
            <person name="Chiniquy J."/>
            <person name="Lipzen A."/>
            <person name="Tritt A."/>
            <person name="Sun H."/>
            <person name="Haridas S."/>
            <person name="LaButti K."/>
            <person name="Ohm R.A."/>
            <person name="Kues U."/>
            <person name="Blanchette R.A."/>
            <person name="Grigoriev I.V."/>
            <person name="Minto R.E."/>
            <person name="Hibbett D.S."/>
        </authorList>
    </citation>
    <scope>NUCLEOTIDE SEQUENCE [LARGE SCALE GENOMIC DNA]</scope>
    <source>
        <strain evidence="11 12">ATCC 64428</strain>
    </source>
</reference>
<dbReference type="InterPro" id="IPR020846">
    <property type="entry name" value="MFS_dom"/>
</dbReference>
<evidence type="ECO:0000256" key="9">
    <source>
        <dbReference type="SAM" id="Phobius"/>
    </source>
</evidence>
<dbReference type="PANTHER" id="PTHR48022">
    <property type="entry name" value="PLASTIDIC GLUCOSE TRANSPORTER 4"/>
    <property type="match status" value="1"/>
</dbReference>
<comment type="similarity">
    <text evidence="2 8">Belongs to the major facilitator superfamily. Sugar transporter (TC 2.A.1.1) family.</text>
</comment>
<comment type="subcellular location">
    <subcellularLocation>
        <location evidence="1">Membrane</location>
        <topology evidence="1">Multi-pass membrane protein</topology>
    </subcellularLocation>
</comment>
<evidence type="ECO:0000313" key="12">
    <source>
        <dbReference type="Proteomes" id="UP000054144"/>
    </source>
</evidence>
<keyword evidence="5 9" id="KW-1133">Transmembrane helix</keyword>
<proteinExistence type="inferred from homology"/>
<dbReference type="InterPro" id="IPR005828">
    <property type="entry name" value="MFS_sugar_transport-like"/>
</dbReference>
<evidence type="ECO:0000256" key="5">
    <source>
        <dbReference type="ARBA" id="ARBA00022989"/>
    </source>
</evidence>
<name>A0A0D7ABH7_9AGAR</name>
<dbReference type="FunFam" id="1.20.1250.20:FF:000061">
    <property type="entry name" value="MFS sugar transporter"/>
    <property type="match status" value="1"/>
</dbReference>
<feature type="transmembrane region" description="Helical" evidence="9">
    <location>
        <begin position="98"/>
        <end position="118"/>
    </location>
</feature>
<evidence type="ECO:0000313" key="11">
    <source>
        <dbReference type="EMBL" id="KIY47779.1"/>
    </source>
</evidence>
<evidence type="ECO:0000256" key="1">
    <source>
        <dbReference type="ARBA" id="ARBA00004141"/>
    </source>
</evidence>
<evidence type="ECO:0000256" key="7">
    <source>
        <dbReference type="ARBA" id="ARBA00049119"/>
    </source>
</evidence>
<feature type="transmembrane region" description="Helical" evidence="9">
    <location>
        <begin position="346"/>
        <end position="364"/>
    </location>
</feature>